<evidence type="ECO:0000313" key="3">
    <source>
        <dbReference type="EMBL" id="GIY24151.1"/>
    </source>
</evidence>
<feature type="compositionally biased region" description="Low complexity" evidence="1">
    <location>
        <begin position="112"/>
        <end position="128"/>
    </location>
</feature>
<feature type="signal peptide" evidence="2">
    <location>
        <begin position="1"/>
        <end position="17"/>
    </location>
</feature>
<protein>
    <submittedName>
        <fullName evidence="3">Uncharacterized protein</fullName>
    </submittedName>
</protein>
<accession>A0AAV4RT75</accession>
<name>A0AAV4RT75_CAEEX</name>
<evidence type="ECO:0000256" key="2">
    <source>
        <dbReference type="SAM" id="SignalP"/>
    </source>
</evidence>
<evidence type="ECO:0000256" key="1">
    <source>
        <dbReference type="SAM" id="MobiDB-lite"/>
    </source>
</evidence>
<reference evidence="3 4" key="1">
    <citation type="submission" date="2021-06" db="EMBL/GenBank/DDBJ databases">
        <title>Caerostris extrusa draft genome.</title>
        <authorList>
            <person name="Kono N."/>
            <person name="Arakawa K."/>
        </authorList>
    </citation>
    <scope>NUCLEOTIDE SEQUENCE [LARGE SCALE GENOMIC DNA]</scope>
</reference>
<evidence type="ECO:0000313" key="4">
    <source>
        <dbReference type="Proteomes" id="UP001054945"/>
    </source>
</evidence>
<keyword evidence="4" id="KW-1185">Reference proteome</keyword>
<dbReference type="EMBL" id="BPLR01008360">
    <property type="protein sequence ID" value="GIY24151.1"/>
    <property type="molecule type" value="Genomic_DNA"/>
</dbReference>
<keyword evidence="2" id="KW-0732">Signal</keyword>
<gene>
    <name evidence="3" type="ORF">CEXT_262061</name>
</gene>
<sequence>MFAKVVIFCAALAAAHASSSEPMVLALQSWLPDPLALKGLIGAVPVVATVSSQRTAVKPRCPSCRHWRRRPIALANGLVAGNGLIANGLLEMDLSPTDSLEMEFSPTDSSEMEFSPTESSPETESSPTVLLPDTESLDPSLLATVFLEPLTDSRGWKTRSWTWKGYPVKMITTCLYMFQILIE</sequence>
<proteinExistence type="predicted"/>
<dbReference type="Proteomes" id="UP001054945">
    <property type="component" value="Unassembled WGS sequence"/>
</dbReference>
<dbReference type="AlphaFoldDB" id="A0AAV4RT75"/>
<feature type="region of interest" description="Disordered" evidence="1">
    <location>
        <begin position="100"/>
        <end position="132"/>
    </location>
</feature>
<organism evidence="3 4">
    <name type="scientific">Caerostris extrusa</name>
    <name type="common">Bark spider</name>
    <name type="synonym">Caerostris bankana</name>
    <dbReference type="NCBI Taxonomy" id="172846"/>
    <lineage>
        <taxon>Eukaryota</taxon>
        <taxon>Metazoa</taxon>
        <taxon>Ecdysozoa</taxon>
        <taxon>Arthropoda</taxon>
        <taxon>Chelicerata</taxon>
        <taxon>Arachnida</taxon>
        <taxon>Araneae</taxon>
        <taxon>Araneomorphae</taxon>
        <taxon>Entelegynae</taxon>
        <taxon>Araneoidea</taxon>
        <taxon>Araneidae</taxon>
        <taxon>Caerostris</taxon>
    </lineage>
</organism>
<comment type="caution">
    <text evidence="3">The sequence shown here is derived from an EMBL/GenBank/DDBJ whole genome shotgun (WGS) entry which is preliminary data.</text>
</comment>
<feature type="chain" id="PRO_5044022600" evidence="2">
    <location>
        <begin position="18"/>
        <end position="183"/>
    </location>
</feature>